<accession>A0A158D0D8</accession>
<name>A0A158D0D8_9BURK</name>
<keyword evidence="3" id="KW-1185">Reference proteome</keyword>
<dbReference type="AlphaFoldDB" id="A0A158D0D8"/>
<dbReference type="RefSeq" id="WP_167357795.1">
    <property type="nucleotide sequence ID" value="NZ_FCOI02000031.1"/>
</dbReference>
<keyword evidence="1" id="KW-0812">Transmembrane</keyword>
<feature type="transmembrane region" description="Helical" evidence="1">
    <location>
        <begin position="23"/>
        <end position="47"/>
    </location>
</feature>
<proteinExistence type="predicted"/>
<gene>
    <name evidence="2" type="ORF">AWB76_06277</name>
</gene>
<dbReference type="STRING" id="1777137.AWB76_06277"/>
<reference evidence="3" key="1">
    <citation type="submission" date="2016-01" db="EMBL/GenBank/DDBJ databases">
        <authorList>
            <person name="Peeters Charlotte."/>
        </authorList>
    </citation>
    <scope>NUCLEOTIDE SEQUENCE [LARGE SCALE GENOMIC DNA]</scope>
</reference>
<evidence type="ECO:0000313" key="2">
    <source>
        <dbReference type="EMBL" id="SAK88082.1"/>
    </source>
</evidence>
<sequence length="53" mass="5736">MGRVLNDNALLRDISRLQDVEKIYKAIGVAGLYGVAIGAVWFLCVAFRAGVLV</sequence>
<protein>
    <submittedName>
        <fullName evidence="2">Uncharacterized protein</fullName>
    </submittedName>
</protein>
<evidence type="ECO:0000313" key="3">
    <source>
        <dbReference type="Proteomes" id="UP000054624"/>
    </source>
</evidence>
<evidence type="ECO:0000256" key="1">
    <source>
        <dbReference type="SAM" id="Phobius"/>
    </source>
</evidence>
<organism evidence="2 3">
    <name type="scientific">Caballeronia temeraria</name>
    <dbReference type="NCBI Taxonomy" id="1777137"/>
    <lineage>
        <taxon>Bacteria</taxon>
        <taxon>Pseudomonadati</taxon>
        <taxon>Pseudomonadota</taxon>
        <taxon>Betaproteobacteria</taxon>
        <taxon>Burkholderiales</taxon>
        <taxon>Burkholderiaceae</taxon>
        <taxon>Caballeronia</taxon>
    </lineage>
</organism>
<keyword evidence="1" id="KW-1133">Transmembrane helix</keyword>
<keyword evidence="1" id="KW-0472">Membrane</keyword>
<dbReference type="Proteomes" id="UP000054624">
    <property type="component" value="Unassembled WGS sequence"/>
</dbReference>
<dbReference type="EMBL" id="FCOI02000031">
    <property type="protein sequence ID" value="SAK88082.1"/>
    <property type="molecule type" value="Genomic_DNA"/>
</dbReference>